<protein>
    <submittedName>
        <fullName evidence="8">Putative O-glycosylation ligase, exosortase A system-associated</fullName>
    </submittedName>
</protein>
<evidence type="ECO:0000256" key="5">
    <source>
        <dbReference type="SAM" id="Phobius"/>
    </source>
</evidence>
<keyword evidence="3 5" id="KW-1133">Transmembrane helix</keyword>
<gene>
    <name evidence="8" type="ORF">GRI39_09720</name>
</gene>
<proteinExistence type="predicted"/>
<organism evidence="8 9">
    <name type="scientific">Altericroceibacterium indicum</name>
    <dbReference type="NCBI Taxonomy" id="374177"/>
    <lineage>
        <taxon>Bacteria</taxon>
        <taxon>Pseudomonadati</taxon>
        <taxon>Pseudomonadota</taxon>
        <taxon>Alphaproteobacteria</taxon>
        <taxon>Sphingomonadales</taxon>
        <taxon>Erythrobacteraceae</taxon>
        <taxon>Altericroceibacterium</taxon>
    </lineage>
</organism>
<feature type="transmembrane region" description="Helical" evidence="5">
    <location>
        <begin position="200"/>
        <end position="215"/>
    </location>
</feature>
<accession>A0A845AAN0</accession>
<evidence type="ECO:0000259" key="7">
    <source>
        <dbReference type="Pfam" id="PF19358"/>
    </source>
</evidence>
<dbReference type="Proteomes" id="UP000460561">
    <property type="component" value="Unassembled WGS sequence"/>
</dbReference>
<feature type="transmembrane region" description="Helical" evidence="5">
    <location>
        <begin position="127"/>
        <end position="146"/>
    </location>
</feature>
<dbReference type="InterPro" id="IPR045979">
    <property type="entry name" value="DUF5935"/>
</dbReference>
<name>A0A845AAN0_9SPHN</name>
<keyword evidence="9" id="KW-1185">Reference proteome</keyword>
<feature type="transmembrane region" description="Helical" evidence="5">
    <location>
        <begin position="43"/>
        <end position="64"/>
    </location>
</feature>
<evidence type="ECO:0000256" key="1">
    <source>
        <dbReference type="ARBA" id="ARBA00004141"/>
    </source>
</evidence>
<evidence type="ECO:0000256" key="4">
    <source>
        <dbReference type="ARBA" id="ARBA00023136"/>
    </source>
</evidence>
<feature type="transmembrane region" description="Helical" evidence="5">
    <location>
        <begin position="166"/>
        <end position="188"/>
    </location>
</feature>
<evidence type="ECO:0000256" key="3">
    <source>
        <dbReference type="ARBA" id="ARBA00022989"/>
    </source>
</evidence>
<dbReference type="EMBL" id="WTYQ01000003">
    <property type="protein sequence ID" value="MXP26313.1"/>
    <property type="molecule type" value="Genomic_DNA"/>
</dbReference>
<feature type="domain" description="O-antigen ligase-related" evidence="6">
    <location>
        <begin position="209"/>
        <end position="359"/>
    </location>
</feature>
<dbReference type="PANTHER" id="PTHR37422:SF13">
    <property type="entry name" value="LIPOPOLYSACCHARIDE BIOSYNTHESIS PROTEIN PA4999-RELATED"/>
    <property type="match status" value="1"/>
</dbReference>
<dbReference type="Pfam" id="PF04932">
    <property type="entry name" value="Wzy_C"/>
    <property type="match status" value="1"/>
</dbReference>
<dbReference type="InterPro" id="IPR007016">
    <property type="entry name" value="O-antigen_ligase-rel_domated"/>
</dbReference>
<dbReference type="InterPro" id="IPR017528">
    <property type="entry name" value="CHP03097O-antigen_lig-rel"/>
</dbReference>
<evidence type="ECO:0000313" key="8">
    <source>
        <dbReference type="EMBL" id="MXP26313.1"/>
    </source>
</evidence>
<reference evidence="8 9" key="1">
    <citation type="submission" date="2019-12" db="EMBL/GenBank/DDBJ databases">
        <title>Genomic-based taxomic classification of the family Erythrobacteraceae.</title>
        <authorList>
            <person name="Xu L."/>
        </authorList>
    </citation>
    <scope>NUCLEOTIDE SEQUENCE [LARGE SCALE GENOMIC DNA]</scope>
    <source>
        <strain evidence="8 9">DSM 18604</strain>
    </source>
</reference>
<dbReference type="OrthoDB" id="9772644at2"/>
<dbReference type="GO" id="GO:0016020">
    <property type="term" value="C:membrane"/>
    <property type="evidence" value="ECO:0007669"/>
    <property type="project" value="UniProtKB-SubCell"/>
</dbReference>
<keyword evidence="4 5" id="KW-0472">Membrane</keyword>
<keyword evidence="2 5" id="KW-0812">Transmembrane</keyword>
<comment type="subcellular location">
    <subcellularLocation>
        <location evidence="1">Membrane</location>
        <topology evidence="1">Multi-pass membrane protein</topology>
    </subcellularLocation>
</comment>
<dbReference type="NCBIfam" id="TIGR03097">
    <property type="entry name" value="PEP_O_lig_1"/>
    <property type="match status" value="1"/>
</dbReference>
<feature type="transmembrane region" description="Helical" evidence="5">
    <location>
        <begin position="102"/>
        <end position="120"/>
    </location>
</feature>
<dbReference type="RefSeq" id="WP_160739505.1">
    <property type="nucleotide sequence ID" value="NZ_WTYQ01000003.1"/>
</dbReference>
<dbReference type="AlphaFoldDB" id="A0A845AAN0"/>
<evidence type="ECO:0000256" key="2">
    <source>
        <dbReference type="ARBA" id="ARBA00022692"/>
    </source>
</evidence>
<keyword evidence="8" id="KW-0436">Ligase</keyword>
<dbReference type="InterPro" id="IPR051533">
    <property type="entry name" value="WaaL-like"/>
</dbReference>
<comment type="caution">
    <text evidence="8">The sequence shown here is derived from an EMBL/GenBank/DDBJ whole genome shotgun (WGS) entry which is preliminary data.</text>
</comment>
<feature type="domain" description="DUF5935" evidence="7">
    <location>
        <begin position="1"/>
        <end position="193"/>
    </location>
</feature>
<sequence>MLDLALLGFVALFLLAGLKRPFIWVLAYIYIDIVIPQKIGWSLISSIPLSLISFVAAFGGWLLLDSKKGSSFTLRQGIIGFLLLYCAMTTLTAAYPEAAMTKWSWVWKALLFALFLPLALRTRLRLEATVLIYVLSLAAILIDGGIKTLGSGGGYGELALLVKENSGIYESSIISCAAITVIPLILWLTKHGTIFKPDKRVRLFAAGLIFAALLIPVGTQARTGLLCIAMLGALLLRSVRHRFLFIGLAAIGVLVAIPLLPDSYTSRMDTIADHDSDESASTRIAVWNWTIDYAKQHPLGGGFDSYLANSFTYQTRSVRDVGGTTEVVYDTVTDKGRAFHSSYFEMLGEQGWPGLIIWLWLHLLGIWQMEKLRWLFGKREGGKESWQWGLATSLQQSQIIYLVGAAFVGIAYQPFAYTIIGLQCALWAYVKRVDKESVDAPQPSYARHLKQKPVARHPSTGS</sequence>
<dbReference type="Pfam" id="PF19358">
    <property type="entry name" value="DUF5935"/>
    <property type="match status" value="1"/>
</dbReference>
<feature type="transmembrane region" description="Helical" evidence="5">
    <location>
        <begin position="76"/>
        <end position="96"/>
    </location>
</feature>
<evidence type="ECO:0000259" key="6">
    <source>
        <dbReference type="Pfam" id="PF04932"/>
    </source>
</evidence>
<dbReference type="GO" id="GO:0016874">
    <property type="term" value="F:ligase activity"/>
    <property type="evidence" value="ECO:0007669"/>
    <property type="project" value="UniProtKB-KW"/>
</dbReference>
<feature type="transmembrane region" description="Helical" evidence="5">
    <location>
        <begin position="243"/>
        <end position="260"/>
    </location>
</feature>
<evidence type="ECO:0000313" key="9">
    <source>
        <dbReference type="Proteomes" id="UP000460561"/>
    </source>
</evidence>
<dbReference type="PANTHER" id="PTHR37422">
    <property type="entry name" value="TEICHURONIC ACID BIOSYNTHESIS PROTEIN TUAE"/>
    <property type="match status" value="1"/>
</dbReference>